<feature type="compositionally biased region" description="Basic residues" evidence="1">
    <location>
        <begin position="181"/>
        <end position="194"/>
    </location>
</feature>
<organism evidence="2 3">
    <name type="scientific">Cylindrotheca closterium</name>
    <dbReference type="NCBI Taxonomy" id="2856"/>
    <lineage>
        <taxon>Eukaryota</taxon>
        <taxon>Sar</taxon>
        <taxon>Stramenopiles</taxon>
        <taxon>Ochrophyta</taxon>
        <taxon>Bacillariophyta</taxon>
        <taxon>Bacillariophyceae</taxon>
        <taxon>Bacillariophycidae</taxon>
        <taxon>Bacillariales</taxon>
        <taxon>Bacillariaceae</taxon>
        <taxon>Cylindrotheca</taxon>
    </lineage>
</organism>
<dbReference type="EMBL" id="CAKOGP040000002">
    <property type="protein sequence ID" value="CAJ1924781.1"/>
    <property type="molecule type" value="Genomic_DNA"/>
</dbReference>
<accession>A0AAD2CLS3</accession>
<dbReference type="AlphaFoldDB" id="A0AAD2CLS3"/>
<feature type="region of interest" description="Disordered" evidence="1">
    <location>
        <begin position="133"/>
        <end position="201"/>
    </location>
</feature>
<dbReference type="Proteomes" id="UP001295423">
    <property type="component" value="Unassembled WGS sequence"/>
</dbReference>
<evidence type="ECO:0000256" key="1">
    <source>
        <dbReference type="SAM" id="MobiDB-lite"/>
    </source>
</evidence>
<dbReference type="PANTHER" id="PTHR36971:SF3">
    <property type="entry name" value="C3H1-TYPE DOMAIN-CONTAINING PROTEIN"/>
    <property type="match status" value="1"/>
</dbReference>
<evidence type="ECO:0000313" key="2">
    <source>
        <dbReference type="EMBL" id="CAJ1924781.1"/>
    </source>
</evidence>
<name>A0AAD2CLS3_9STRA</name>
<sequence>MTKLKVDFGETKLETRIQGTGTLRFCTTLSPSFALFALDLEDDIDYGSYFELEGIVMEQGKTKILDVMLTRKDGWTKDMIDDLMGDMMTTGNRTICVSGYPERREEKFNDKTNIFFVHAVDIKLLEADKVYKAEPPQEDSDVPTTDPSANVNTKTATNTDANTNTAESNKVEDDTSLENGHHKHHNKRPGNKRPKNSDRGANDNSRFAKLAFFLLSEFGGYDGLGSLPVLDVAGGSGGLAFELVFKHQLPCTVVDTRPVQFSAGQKKHLEFRNQSHDALDSIGKDKTTPLVENLKGRFQAGTSDDGLLRQLQTLLETESVLKGLPSSKIRKRADFVEANEKLRELLKEQRCSVLVGLHPDQATDPIMDIGFALNLPWVVIPCCVFPNLFKQRQLEPSGKLVRTYDDLCEYILQQHPSVKETTLPFRGRNRVFYWKPAPSNDE</sequence>
<evidence type="ECO:0000313" key="3">
    <source>
        <dbReference type="Proteomes" id="UP001295423"/>
    </source>
</evidence>
<proteinExistence type="predicted"/>
<reference evidence="2" key="1">
    <citation type="submission" date="2023-08" db="EMBL/GenBank/DDBJ databases">
        <authorList>
            <person name="Audoor S."/>
            <person name="Bilcke G."/>
        </authorList>
    </citation>
    <scope>NUCLEOTIDE SEQUENCE</scope>
</reference>
<keyword evidence="3" id="KW-1185">Reference proteome</keyword>
<gene>
    <name evidence="2" type="ORF">CYCCA115_LOCUS1103</name>
</gene>
<protein>
    <submittedName>
        <fullName evidence="2">Uncharacterized protein</fullName>
    </submittedName>
</protein>
<dbReference type="PANTHER" id="PTHR36971">
    <property type="entry name" value="UNNAMED PRODUCT"/>
    <property type="match status" value="1"/>
</dbReference>
<comment type="caution">
    <text evidence="2">The sequence shown here is derived from an EMBL/GenBank/DDBJ whole genome shotgun (WGS) entry which is preliminary data.</text>
</comment>
<feature type="compositionally biased region" description="Low complexity" evidence="1">
    <location>
        <begin position="149"/>
        <end position="168"/>
    </location>
</feature>